<dbReference type="Proteomes" id="UP000274358">
    <property type="component" value="Unassembled WGS sequence"/>
</dbReference>
<dbReference type="PANTHER" id="PTHR43236:SF1">
    <property type="entry name" value="BLL7220 PROTEIN"/>
    <property type="match status" value="1"/>
</dbReference>
<dbReference type="RefSeq" id="WP_126686607.1">
    <property type="nucleotide sequence ID" value="NZ_RYYV01000022.1"/>
</dbReference>
<dbReference type="Pfam" id="PF13560">
    <property type="entry name" value="HTH_31"/>
    <property type="match status" value="1"/>
</dbReference>
<organism evidence="2 3">
    <name type="scientific">Dyella choica</name>
    <dbReference type="NCBI Taxonomy" id="1927959"/>
    <lineage>
        <taxon>Bacteria</taxon>
        <taxon>Pseudomonadati</taxon>
        <taxon>Pseudomonadota</taxon>
        <taxon>Gammaproteobacteria</taxon>
        <taxon>Lysobacterales</taxon>
        <taxon>Rhodanobacteraceae</taxon>
        <taxon>Dyella</taxon>
    </lineage>
</organism>
<evidence type="ECO:0000313" key="2">
    <source>
        <dbReference type="EMBL" id="RUL70520.1"/>
    </source>
</evidence>
<sequence length="114" mass="12831">MSNAKKTPRQELAERLRGAREYLGLSQDEVAVAMQLSRPSVTLMESGGRKIEATELDRLAKLYRVSVEYLLSGREPEDTEPKQFAFLARAVKGLSESDVQEVARFAEFLKKSPK</sequence>
<dbReference type="AlphaFoldDB" id="A0A432M0S9"/>
<dbReference type="PANTHER" id="PTHR43236">
    <property type="entry name" value="ANTITOXIN HIGA1"/>
    <property type="match status" value="1"/>
</dbReference>
<dbReference type="InterPro" id="IPR001387">
    <property type="entry name" value="Cro/C1-type_HTH"/>
</dbReference>
<proteinExistence type="predicted"/>
<dbReference type="CDD" id="cd00093">
    <property type="entry name" value="HTH_XRE"/>
    <property type="match status" value="1"/>
</dbReference>
<dbReference type="OrthoDB" id="9794834at2"/>
<dbReference type="InterPro" id="IPR052345">
    <property type="entry name" value="Rad_response_metalloprotease"/>
</dbReference>
<dbReference type="GO" id="GO:0003677">
    <property type="term" value="F:DNA binding"/>
    <property type="evidence" value="ECO:0007669"/>
    <property type="project" value="InterPro"/>
</dbReference>
<evidence type="ECO:0000259" key="1">
    <source>
        <dbReference type="PROSITE" id="PS50943"/>
    </source>
</evidence>
<dbReference type="PROSITE" id="PS50943">
    <property type="entry name" value="HTH_CROC1"/>
    <property type="match status" value="1"/>
</dbReference>
<gene>
    <name evidence="2" type="ORF">EKH80_20185</name>
</gene>
<dbReference type="SUPFAM" id="SSF47413">
    <property type="entry name" value="lambda repressor-like DNA-binding domains"/>
    <property type="match status" value="1"/>
</dbReference>
<dbReference type="SMART" id="SM00530">
    <property type="entry name" value="HTH_XRE"/>
    <property type="match status" value="1"/>
</dbReference>
<name>A0A432M0S9_9GAMM</name>
<keyword evidence="3" id="KW-1185">Reference proteome</keyword>
<feature type="domain" description="HTH cro/C1-type" evidence="1">
    <location>
        <begin position="16"/>
        <end position="70"/>
    </location>
</feature>
<protein>
    <submittedName>
        <fullName evidence="2">XRE family transcriptional regulator</fullName>
    </submittedName>
</protein>
<dbReference type="InterPro" id="IPR010982">
    <property type="entry name" value="Lambda_DNA-bd_dom_sf"/>
</dbReference>
<accession>A0A432M0S9</accession>
<dbReference type="Gene3D" id="1.10.260.40">
    <property type="entry name" value="lambda repressor-like DNA-binding domains"/>
    <property type="match status" value="1"/>
</dbReference>
<reference evidence="2 3" key="1">
    <citation type="submission" date="2018-12" db="EMBL/GenBank/DDBJ databases">
        <title>Dyella dinghuensis sp. nov. DHOA06 and Dyella choica sp. nov. 4M-K27, isolated from forest soil.</title>
        <authorList>
            <person name="Qiu L.-H."/>
            <person name="Gao Z.-H."/>
        </authorList>
    </citation>
    <scope>NUCLEOTIDE SEQUENCE [LARGE SCALE GENOMIC DNA]</scope>
    <source>
        <strain evidence="2 3">4M-K27</strain>
    </source>
</reference>
<comment type="caution">
    <text evidence="2">The sequence shown here is derived from an EMBL/GenBank/DDBJ whole genome shotgun (WGS) entry which is preliminary data.</text>
</comment>
<evidence type="ECO:0000313" key="3">
    <source>
        <dbReference type="Proteomes" id="UP000274358"/>
    </source>
</evidence>
<dbReference type="EMBL" id="RYYV01000022">
    <property type="protein sequence ID" value="RUL70520.1"/>
    <property type="molecule type" value="Genomic_DNA"/>
</dbReference>